<evidence type="ECO:0000313" key="2">
    <source>
        <dbReference type="Proteomes" id="UP001457282"/>
    </source>
</evidence>
<dbReference type="EMBL" id="JBEDUW010000003">
    <property type="protein sequence ID" value="KAK9936420.1"/>
    <property type="molecule type" value="Genomic_DNA"/>
</dbReference>
<gene>
    <name evidence="1" type="ORF">M0R45_013263</name>
</gene>
<dbReference type="AlphaFoldDB" id="A0AAW1XKN2"/>
<reference evidence="1 2" key="1">
    <citation type="journal article" date="2023" name="G3 (Bethesda)">
        <title>A chromosome-length genome assembly and annotation of blackberry (Rubus argutus, cv. 'Hillquist').</title>
        <authorList>
            <person name="Bruna T."/>
            <person name="Aryal R."/>
            <person name="Dudchenko O."/>
            <person name="Sargent D.J."/>
            <person name="Mead D."/>
            <person name="Buti M."/>
            <person name="Cavallini A."/>
            <person name="Hytonen T."/>
            <person name="Andres J."/>
            <person name="Pham M."/>
            <person name="Weisz D."/>
            <person name="Mascagni F."/>
            <person name="Usai G."/>
            <person name="Natali L."/>
            <person name="Bassil N."/>
            <person name="Fernandez G.E."/>
            <person name="Lomsadze A."/>
            <person name="Armour M."/>
            <person name="Olukolu B."/>
            <person name="Poorten T."/>
            <person name="Britton C."/>
            <person name="Davik J."/>
            <person name="Ashrafi H."/>
            <person name="Aiden E.L."/>
            <person name="Borodovsky M."/>
            <person name="Worthington M."/>
        </authorList>
    </citation>
    <scope>NUCLEOTIDE SEQUENCE [LARGE SCALE GENOMIC DNA]</scope>
    <source>
        <strain evidence="1">PI 553951</strain>
    </source>
</reference>
<keyword evidence="2" id="KW-1185">Reference proteome</keyword>
<comment type="caution">
    <text evidence="1">The sequence shown here is derived from an EMBL/GenBank/DDBJ whole genome shotgun (WGS) entry which is preliminary data.</text>
</comment>
<sequence length="96" mass="10341">MAARSVLRFALRSRLASATTAAAKPAPSPFSIPKQSQNPLSHRTFRFIIRDGICGIGIGISSFTCGDVQSHVLYSLETWHGVNRQADVVLSKAVNS</sequence>
<name>A0AAW1XKN2_RUBAR</name>
<accession>A0AAW1XKN2</accession>
<evidence type="ECO:0000313" key="1">
    <source>
        <dbReference type="EMBL" id="KAK9936420.1"/>
    </source>
</evidence>
<proteinExistence type="predicted"/>
<protein>
    <submittedName>
        <fullName evidence="1">Uncharacterized protein</fullName>
    </submittedName>
</protein>
<organism evidence="1 2">
    <name type="scientific">Rubus argutus</name>
    <name type="common">Southern blackberry</name>
    <dbReference type="NCBI Taxonomy" id="59490"/>
    <lineage>
        <taxon>Eukaryota</taxon>
        <taxon>Viridiplantae</taxon>
        <taxon>Streptophyta</taxon>
        <taxon>Embryophyta</taxon>
        <taxon>Tracheophyta</taxon>
        <taxon>Spermatophyta</taxon>
        <taxon>Magnoliopsida</taxon>
        <taxon>eudicotyledons</taxon>
        <taxon>Gunneridae</taxon>
        <taxon>Pentapetalae</taxon>
        <taxon>rosids</taxon>
        <taxon>fabids</taxon>
        <taxon>Rosales</taxon>
        <taxon>Rosaceae</taxon>
        <taxon>Rosoideae</taxon>
        <taxon>Rosoideae incertae sedis</taxon>
        <taxon>Rubus</taxon>
    </lineage>
</organism>
<dbReference type="Proteomes" id="UP001457282">
    <property type="component" value="Unassembled WGS sequence"/>
</dbReference>